<sequence length="70" mass="7430">MKKMMNSISGIKTLSKSSQKEIKGGMLGLSDCQRGCHRFYLVDIDGVNCAVPSPSGAVCFGTVQNGQCCI</sequence>
<dbReference type="AlphaFoldDB" id="A0A1H7X0K1"/>
<proteinExistence type="predicted"/>
<dbReference type="Proteomes" id="UP000198521">
    <property type="component" value="Unassembled WGS sequence"/>
</dbReference>
<dbReference type="EMBL" id="FOAB01000012">
    <property type="protein sequence ID" value="SEM26598.1"/>
    <property type="molecule type" value="Genomic_DNA"/>
</dbReference>
<accession>A0A1H7X0K1</accession>
<name>A0A1H7X0K1_AQUAM</name>
<keyword evidence="2" id="KW-1185">Reference proteome</keyword>
<evidence type="ECO:0000313" key="1">
    <source>
        <dbReference type="EMBL" id="SEM26598.1"/>
    </source>
</evidence>
<dbReference type="OrthoDB" id="1163610at2"/>
<gene>
    <name evidence="1" type="ORF">SAMN04487910_4584</name>
</gene>
<dbReference type="RefSeq" id="WP_091412723.1">
    <property type="nucleotide sequence ID" value="NZ_FOAB01000012.1"/>
</dbReference>
<organism evidence="1 2">
    <name type="scientific">Aquimarina amphilecti</name>
    <dbReference type="NCBI Taxonomy" id="1038014"/>
    <lineage>
        <taxon>Bacteria</taxon>
        <taxon>Pseudomonadati</taxon>
        <taxon>Bacteroidota</taxon>
        <taxon>Flavobacteriia</taxon>
        <taxon>Flavobacteriales</taxon>
        <taxon>Flavobacteriaceae</taxon>
        <taxon>Aquimarina</taxon>
    </lineage>
</organism>
<evidence type="ECO:0000313" key="2">
    <source>
        <dbReference type="Proteomes" id="UP000198521"/>
    </source>
</evidence>
<reference evidence="1 2" key="1">
    <citation type="submission" date="2016-10" db="EMBL/GenBank/DDBJ databases">
        <authorList>
            <person name="de Groot N.N."/>
        </authorList>
    </citation>
    <scope>NUCLEOTIDE SEQUENCE [LARGE SCALE GENOMIC DNA]</scope>
    <source>
        <strain evidence="1 2">DSM 25232</strain>
    </source>
</reference>
<protein>
    <submittedName>
        <fullName evidence="1">Uncharacterized protein</fullName>
    </submittedName>
</protein>